<name>A0A8J3FWQ1_9PSEU</name>
<evidence type="ECO:0000313" key="3">
    <source>
        <dbReference type="Proteomes" id="UP000637578"/>
    </source>
</evidence>
<evidence type="ECO:0000313" key="2">
    <source>
        <dbReference type="EMBL" id="GGM79372.1"/>
    </source>
</evidence>
<keyword evidence="3" id="KW-1185">Reference proteome</keyword>
<dbReference type="Proteomes" id="UP000637578">
    <property type="component" value="Unassembled WGS sequence"/>
</dbReference>
<comment type="caution">
    <text evidence="2">The sequence shown here is derived from an EMBL/GenBank/DDBJ whole genome shotgun (WGS) entry which is preliminary data.</text>
</comment>
<dbReference type="RefSeq" id="WP_189061563.1">
    <property type="nucleotide sequence ID" value="NZ_BMMK01000044.1"/>
</dbReference>
<feature type="compositionally biased region" description="Low complexity" evidence="1">
    <location>
        <begin position="15"/>
        <end position="30"/>
    </location>
</feature>
<sequence length="268" mass="29312">MSNPSESTESHPVMQQASAEPAAEQAVAAEETGDSAGITADAGSGVDGKLREAVAELGDRLDQVEHALTPGDGQAPLVKRVDETLDTISALVDTVGELAGRVETVEKSVRERQQTRREHQRVYRFELYSAKTDEAKAKAEALIAERMERLGEWVAWLVRTYRLASVIPPCWAAHPLIFEELAGLRVDWAGAWTDAEARHDAVVVWHEQLWRFRERMSTPTWGAPTCPGRHDGQDTTYEEWAHSAAGQKAFEAAVDAAQSALLSRGSGS</sequence>
<dbReference type="AlphaFoldDB" id="A0A8J3FWQ1"/>
<dbReference type="EMBL" id="BMMK01000044">
    <property type="protein sequence ID" value="GGM79372.1"/>
    <property type="molecule type" value="Genomic_DNA"/>
</dbReference>
<feature type="region of interest" description="Disordered" evidence="1">
    <location>
        <begin position="1"/>
        <end position="47"/>
    </location>
</feature>
<reference evidence="2" key="1">
    <citation type="journal article" date="2014" name="Int. J. Syst. Evol. Microbiol.">
        <title>Complete genome sequence of Corynebacterium casei LMG S-19264T (=DSM 44701T), isolated from a smear-ripened cheese.</title>
        <authorList>
            <consortium name="US DOE Joint Genome Institute (JGI-PGF)"/>
            <person name="Walter F."/>
            <person name="Albersmeier A."/>
            <person name="Kalinowski J."/>
            <person name="Ruckert C."/>
        </authorList>
    </citation>
    <scope>NUCLEOTIDE SEQUENCE</scope>
    <source>
        <strain evidence="2">CGMCC 4.5737</strain>
    </source>
</reference>
<evidence type="ECO:0000256" key="1">
    <source>
        <dbReference type="SAM" id="MobiDB-lite"/>
    </source>
</evidence>
<accession>A0A8J3FWQ1</accession>
<organism evidence="2 3">
    <name type="scientific">Longimycelium tulufanense</name>
    <dbReference type="NCBI Taxonomy" id="907463"/>
    <lineage>
        <taxon>Bacteria</taxon>
        <taxon>Bacillati</taxon>
        <taxon>Actinomycetota</taxon>
        <taxon>Actinomycetes</taxon>
        <taxon>Pseudonocardiales</taxon>
        <taxon>Pseudonocardiaceae</taxon>
        <taxon>Longimycelium</taxon>
    </lineage>
</organism>
<protein>
    <submittedName>
        <fullName evidence="2">Uncharacterized protein</fullName>
    </submittedName>
</protein>
<reference evidence="2" key="2">
    <citation type="submission" date="2020-09" db="EMBL/GenBank/DDBJ databases">
        <authorList>
            <person name="Sun Q."/>
            <person name="Zhou Y."/>
        </authorList>
    </citation>
    <scope>NUCLEOTIDE SEQUENCE</scope>
    <source>
        <strain evidence="2">CGMCC 4.5737</strain>
    </source>
</reference>
<proteinExistence type="predicted"/>
<gene>
    <name evidence="2" type="ORF">GCM10012275_57440</name>
</gene>